<protein>
    <recommendedName>
        <fullName evidence="1">[acyl-carrier-protein] S-malonyltransferase</fullName>
        <ecNumber evidence="1">2.3.1.39</ecNumber>
    </recommendedName>
</protein>
<evidence type="ECO:0000256" key="4">
    <source>
        <dbReference type="ARBA" id="ARBA00048462"/>
    </source>
</evidence>
<keyword evidence="3" id="KW-0012">Acyltransferase</keyword>
<sequence length="274" mass="30663">MTGENASPLIYTCSLNDFMLIDKDKYDVVAICGNSMGWYIALALGGVISYDRGYDLIQTMGTLTHNHGLGGQIIYPIIDDEWQIDYVKKEKVLKEIENVKAYISIHLGGYIVIGGEQKSLDFLLKKLPTNDKYPFQIPFHSAFHTPLLDHLTSLAQSSMNNSIFNKPTIPLVDGRGYIWSPWSTNTNALYNYTLNHQVIKSYDFSSSVTVALKEFCPDNVILLGPGNTLGGAVAQVLIDNNWNDLKSKSEFVQKQENTPFLISMGIEEQKQIVV</sequence>
<dbReference type="SUPFAM" id="SSF52151">
    <property type="entry name" value="FabD/lysophospholipase-like"/>
    <property type="match status" value="1"/>
</dbReference>
<evidence type="ECO:0000256" key="1">
    <source>
        <dbReference type="ARBA" id="ARBA00013258"/>
    </source>
</evidence>
<dbReference type="EC" id="2.3.1.39" evidence="1"/>
<keyword evidence="2" id="KW-0808">Transferase</keyword>
<name>A0A381P6T5_9ZZZZ</name>
<dbReference type="InterPro" id="IPR001227">
    <property type="entry name" value="Ac_transferase_dom_sf"/>
</dbReference>
<dbReference type="EMBL" id="UINC01000836">
    <property type="protein sequence ID" value="SUZ61928.1"/>
    <property type="molecule type" value="Genomic_DNA"/>
</dbReference>
<dbReference type="PANTHER" id="PTHR42681">
    <property type="entry name" value="MALONYL-COA-ACYL CARRIER PROTEIN TRANSACYLASE, MITOCHONDRIAL"/>
    <property type="match status" value="1"/>
</dbReference>
<dbReference type="AlphaFoldDB" id="A0A381P6T5"/>
<dbReference type="GO" id="GO:0004314">
    <property type="term" value="F:[acyl-carrier-protein] S-malonyltransferase activity"/>
    <property type="evidence" value="ECO:0007669"/>
    <property type="project" value="UniProtKB-EC"/>
</dbReference>
<dbReference type="GO" id="GO:0006633">
    <property type="term" value="P:fatty acid biosynthetic process"/>
    <property type="evidence" value="ECO:0007669"/>
    <property type="project" value="TreeGrafter"/>
</dbReference>
<comment type="catalytic activity">
    <reaction evidence="4">
        <text>holo-[ACP] + malonyl-CoA = malonyl-[ACP] + CoA</text>
        <dbReference type="Rhea" id="RHEA:41792"/>
        <dbReference type="Rhea" id="RHEA-COMP:9623"/>
        <dbReference type="Rhea" id="RHEA-COMP:9685"/>
        <dbReference type="ChEBI" id="CHEBI:57287"/>
        <dbReference type="ChEBI" id="CHEBI:57384"/>
        <dbReference type="ChEBI" id="CHEBI:64479"/>
        <dbReference type="ChEBI" id="CHEBI:78449"/>
        <dbReference type="EC" id="2.3.1.39"/>
    </reaction>
</comment>
<evidence type="ECO:0000256" key="3">
    <source>
        <dbReference type="ARBA" id="ARBA00023315"/>
    </source>
</evidence>
<dbReference type="InterPro" id="IPR016035">
    <property type="entry name" value="Acyl_Trfase/lysoPLipase"/>
</dbReference>
<dbReference type="Gene3D" id="3.30.70.250">
    <property type="entry name" value="Malonyl-CoA ACP transacylase, ACP-binding"/>
    <property type="match status" value="1"/>
</dbReference>
<reference evidence="5" key="1">
    <citation type="submission" date="2018-05" db="EMBL/GenBank/DDBJ databases">
        <authorList>
            <person name="Lanie J.A."/>
            <person name="Ng W.-L."/>
            <person name="Kazmierczak K.M."/>
            <person name="Andrzejewski T.M."/>
            <person name="Davidsen T.M."/>
            <person name="Wayne K.J."/>
            <person name="Tettelin H."/>
            <person name="Glass J.I."/>
            <person name="Rusch D."/>
            <person name="Podicherti R."/>
            <person name="Tsui H.-C.T."/>
            <person name="Winkler M.E."/>
        </authorList>
    </citation>
    <scope>NUCLEOTIDE SEQUENCE</scope>
</reference>
<dbReference type="InterPro" id="IPR050858">
    <property type="entry name" value="Mal-CoA-ACP_Trans/PKS_FabD"/>
</dbReference>
<evidence type="ECO:0000256" key="2">
    <source>
        <dbReference type="ARBA" id="ARBA00022679"/>
    </source>
</evidence>
<dbReference type="Gene3D" id="3.40.366.10">
    <property type="entry name" value="Malonyl-Coenzyme A Acyl Carrier Protein, domain 2"/>
    <property type="match status" value="1"/>
</dbReference>
<dbReference type="PANTHER" id="PTHR42681:SF1">
    <property type="entry name" value="MALONYL-COA-ACYL CARRIER PROTEIN TRANSACYLASE, MITOCHONDRIAL"/>
    <property type="match status" value="1"/>
</dbReference>
<organism evidence="5">
    <name type="scientific">marine metagenome</name>
    <dbReference type="NCBI Taxonomy" id="408172"/>
    <lineage>
        <taxon>unclassified sequences</taxon>
        <taxon>metagenomes</taxon>
        <taxon>ecological metagenomes</taxon>
    </lineage>
</organism>
<gene>
    <name evidence="5" type="ORF">METZ01_LOCUS14782</name>
</gene>
<proteinExistence type="predicted"/>
<accession>A0A381P6T5</accession>
<evidence type="ECO:0000313" key="5">
    <source>
        <dbReference type="EMBL" id="SUZ61928.1"/>
    </source>
</evidence>